<proteinExistence type="predicted"/>
<dbReference type="Proteomes" id="UP000037460">
    <property type="component" value="Unassembled WGS sequence"/>
</dbReference>
<dbReference type="AlphaFoldDB" id="A0A0M0JAQ2"/>
<protein>
    <submittedName>
        <fullName evidence="1">Uncharacterized protein</fullName>
    </submittedName>
</protein>
<sequence length="186" mass="19296">MPVLITARAHASVLTTAALPSSTPQVREHSLLSNLRTPSEVLSSRASVALDTARASAELSRLRGGAYAPIKVLTISNLAQLLLATGKDLYELGVLNATHAQQLEHEGLHSVTGSWCCKPAGDPGPNDHLFRLPLLPGAAAGMLQRGGATGAPEVLDTARAPLTAHSSPSSVFNFLDSVVHATEGIS</sequence>
<evidence type="ECO:0000313" key="2">
    <source>
        <dbReference type="Proteomes" id="UP000037460"/>
    </source>
</evidence>
<comment type="caution">
    <text evidence="1">The sequence shown here is derived from an EMBL/GenBank/DDBJ whole genome shotgun (WGS) entry which is preliminary data.</text>
</comment>
<reference evidence="2" key="1">
    <citation type="journal article" date="2015" name="PLoS Genet.">
        <title>Genome Sequence and Transcriptome Analyses of Chrysochromulina tobin: Metabolic Tools for Enhanced Algal Fitness in the Prominent Order Prymnesiales (Haptophyceae).</title>
        <authorList>
            <person name="Hovde B.T."/>
            <person name="Deodato C.R."/>
            <person name="Hunsperger H.M."/>
            <person name="Ryken S.A."/>
            <person name="Yost W."/>
            <person name="Jha R.K."/>
            <person name="Patterson J."/>
            <person name="Monnat R.J. Jr."/>
            <person name="Barlow S.B."/>
            <person name="Starkenburg S.R."/>
            <person name="Cattolico R.A."/>
        </authorList>
    </citation>
    <scope>NUCLEOTIDE SEQUENCE</scope>
    <source>
        <strain evidence="2">CCMP291</strain>
    </source>
</reference>
<dbReference type="EMBL" id="JWZX01003193">
    <property type="protein sequence ID" value="KOO23432.1"/>
    <property type="molecule type" value="Genomic_DNA"/>
</dbReference>
<evidence type="ECO:0000313" key="1">
    <source>
        <dbReference type="EMBL" id="KOO23432.1"/>
    </source>
</evidence>
<gene>
    <name evidence="1" type="ORF">Ctob_011095</name>
</gene>
<accession>A0A0M0JAQ2</accession>
<keyword evidence="2" id="KW-1185">Reference proteome</keyword>
<name>A0A0M0JAQ2_9EUKA</name>
<organism evidence="1 2">
    <name type="scientific">Chrysochromulina tobinii</name>
    <dbReference type="NCBI Taxonomy" id="1460289"/>
    <lineage>
        <taxon>Eukaryota</taxon>
        <taxon>Haptista</taxon>
        <taxon>Haptophyta</taxon>
        <taxon>Prymnesiophyceae</taxon>
        <taxon>Prymnesiales</taxon>
        <taxon>Chrysochromulinaceae</taxon>
        <taxon>Chrysochromulina</taxon>
    </lineage>
</organism>